<sequence length="177" mass="20227">MVDSRTNRSKRARTDASAQDDVNDDIDNAMAIIRNRLFAKALEIESLEARVKQASKDFSAAMSRSDQLSDDNADLEKENKVQAKKIEKHRFQLSSIRKEMEKSISRAEEKCKQFSASNAEKDVLIAWYEEKVQSLLIDKTSSITRAKELHLRVAEGWDNRAEIRELTKANLKELVGK</sequence>
<evidence type="ECO:0000313" key="4">
    <source>
        <dbReference type="Proteomes" id="UP000008177"/>
    </source>
</evidence>
<accession>G2XZ57</accession>
<feature type="coiled-coil region" evidence="1">
    <location>
        <begin position="44"/>
        <end position="117"/>
    </location>
</feature>
<dbReference type="OrthoDB" id="3556390at2759"/>
<evidence type="ECO:0000313" key="3">
    <source>
        <dbReference type="EMBL" id="CCD45744.1"/>
    </source>
</evidence>
<gene>
    <name evidence="3" type="ORF">BofuT4_P047620.1</name>
</gene>
<dbReference type="EMBL" id="FQ790278">
    <property type="protein sequence ID" value="CCD45744.1"/>
    <property type="molecule type" value="Genomic_DNA"/>
</dbReference>
<protein>
    <submittedName>
        <fullName evidence="3">Uncharacterized protein</fullName>
    </submittedName>
</protein>
<feature type="region of interest" description="Disordered" evidence="2">
    <location>
        <begin position="1"/>
        <end position="24"/>
    </location>
</feature>
<dbReference type="AlphaFoldDB" id="G2XZ57"/>
<dbReference type="Proteomes" id="UP000008177">
    <property type="component" value="Unplaced contigs"/>
</dbReference>
<dbReference type="HOGENOM" id="CLU_1517652_0_0_1"/>
<proteinExistence type="predicted"/>
<keyword evidence="1" id="KW-0175">Coiled coil</keyword>
<reference evidence="4" key="1">
    <citation type="journal article" date="2011" name="PLoS Genet.">
        <title>Genomic analysis of the necrotrophic fungal pathogens Sclerotinia sclerotiorum and Botrytis cinerea.</title>
        <authorList>
            <person name="Amselem J."/>
            <person name="Cuomo C.A."/>
            <person name="van Kan J.A."/>
            <person name="Viaud M."/>
            <person name="Benito E.P."/>
            <person name="Couloux A."/>
            <person name="Coutinho P.M."/>
            <person name="de Vries R.P."/>
            <person name="Dyer P.S."/>
            <person name="Fillinger S."/>
            <person name="Fournier E."/>
            <person name="Gout L."/>
            <person name="Hahn M."/>
            <person name="Kohn L."/>
            <person name="Lapalu N."/>
            <person name="Plummer K.M."/>
            <person name="Pradier J.M."/>
            <person name="Quevillon E."/>
            <person name="Sharon A."/>
            <person name="Simon A."/>
            <person name="ten Have A."/>
            <person name="Tudzynski B."/>
            <person name="Tudzynski P."/>
            <person name="Wincker P."/>
            <person name="Andrew M."/>
            <person name="Anthouard V."/>
            <person name="Beever R.E."/>
            <person name="Beffa R."/>
            <person name="Benoit I."/>
            <person name="Bouzid O."/>
            <person name="Brault B."/>
            <person name="Chen Z."/>
            <person name="Choquer M."/>
            <person name="Collemare J."/>
            <person name="Cotton P."/>
            <person name="Danchin E.G."/>
            <person name="Da Silva C."/>
            <person name="Gautier A."/>
            <person name="Giraud C."/>
            <person name="Giraud T."/>
            <person name="Gonzalez C."/>
            <person name="Grossetete S."/>
            <person name="Guldener U."/>
            <person name="Henrissat B."/>
            <person name="Howlett B.J."/>
            <person name="Kodira C."/>
            <person name="Kretschmer M."/>
            <person name="Lappartient A."/>
            <person name="Leroch M."/>
            <person name="Levis C."/>
            <person name="Mauceli E."/>
            <person name="Neuveglise C."/>
            <person name="Oeser B."/>
            <person name="Pearson M."/>
            <person name="Poulain J."/>
            <person name="Poussereau N."/>
            <person name="Quesneville H."/>
            <person name="Rascle C."/>
            <person name="Schumacher J."/>
            <person name="Segurens B."/>
            <person name="Sexton A."/>
            <person name="Silva E."/>
            <person name="Sirven C."/>
            <person name="Soanes D.M."/>
            <person name="Talbot N.J."/>
            <person name="Templeton M."/>
            <person name="Yandava C."/>
            <person name="Yarden O."/>
            <person name="Zeng Q."/>
            <person name="Rollins J.A."/>
            <person name="Lebrun M.H."/>
            <person name="Dickman M."/>
        </authorList>
    </citation>
    <scope>NUCLEOTIDE SEQUENCE [LARGE SCALE GENOMIC DNA]</scope>
    <source>
        <strain evidence="4">T4</strain>
    </source>
</reference>
<organism evidence="3 4">
    <name type="scientific">Botryotinia fuckeliana (strain T4)</name>
    <name type="common">Noble rot fungus</name>
    <name type="synonym">Botrytis cinerea</name>
    <dbReference type="NCBI Taxonomy" id="999810"/>
    <lineage>
        <taxon>Eukaryota</taxon>
        <taxon>Fungi</taxon>
        <taxon>Dikarya</taxon>
        <taxon>Ascomycota</taxon>
        <taxon>Pezizomycotina</taxon>
        <taxon>Leotiomycetes</taxon>
        <taxon>Helotiales</taxon>
        <taxon>Sclerotiniaceae</taxon>
        <taxon>Botrytis</taxon>
    </lineage>
</organism>
<name>G2XZ57_BOTF4</name>
<dbReference type="InParanoid" id="G2XZ57"/>
<evidence type="ECO:0000256" key="2">
    <source>
        <dbReference type="SAM" id="MobiDB-lite"/>
    </source>
</evidence>
<evidence type="ECO:0000256" key="1">
    <source>
        <dbReference type="SAM" id="Coils"/>
    </source>
</evidence>